<dbReference type="RefSeq" id="XP_062653992.1">
    <property type="nucleotide sequence ID" value="XM_062804931.1"/>
</dbReference>
<dbReference type="InterPro" id="IPR056009">
    <property type="entry name" value="DUF7587"/>
</dbReference>
<dbReference type="Pfam" id="PF24494">
    <property type="entry name" value="DUF7587"/>
    <property type="match status" value="1"/>
</dbReference>
<dbReference type="EMBL" id="JAUEPN010000013">
    <property type="protein sequence ID" value="KAK3290478.1"/>
    <property type="molecule type" value="Genomic_DNA"/>
</dbReference>
<evidence type="ECO:0000313" key="4">
    <source>
        <dbReference type="Proteomes" id="UP001278766"/>
    </source>
</evidence>
<organism evidence="3 4">
    <name type="scientific">Chaetomium fimeti</name>
    <dbReference type="NCBI Taxonomy" id="1854472"/>
    <lineage>
        <taxon>Eukaryota</taxon>
        <taxon>Fungi</taxon>
        <taxon>Dikarya</taxon>
        <taxon>Ascomycota</taxon>
        <taxon>Pezizomycotina</taxon>
        <taxon>Sordariomycetes</taxon>
        <taxon>Sordariomycetidae</taxon>
        <taxon>Sordariales</taxon>
        <taxon>Chaetomiaceae</taxon>
        <taxon>Chaetomium</taxon>
    </lineage>
</organism>
<feature type="region of interest" description="Disordered" evidence="1">
    <location>
        <begin position="1"/>
        <end position="50"/>
    </location>
</feature>
<dbReference type="GeneID" id="87841879"/>
<feature type="compositionally biased region" description="Polar residues" evidence="1">
    <location>
        <begin position="33"/>
        <end position="50"/>
    </location>
</feature>
<keyword evidence="4" id="KW-1185">Reference proteome</keyword>
<accession>A0AAE0LMB0</accession>
<dbReference type="Proteomes" id="UP001278766">
    <property type="component" value="Unassembled WGS sequence"/>
</dbReference>
<feature type="domain" description="DUF7587" evidence="2">
    <location>
        <begin position="44"/>
        <end position="171"/>
    </location>
</feature>
<proteinExistence type="predicted"/>
<name>A0AAE0LMB0_9PEZI</name>
<comment type="caution">
    <text evidence="3">The sequence shown here is derived from an EMBL/GenBank/DDBJ whole genome shotgun (WGS) entry which is preliminary data.</text>
</comment>
<evidence type="ECO:0000313" key="3">
    <source>
        <dbReference type="EMBL" id="KAK3290478.1"/>
    </source>
</evidence>
<protein>
    <recommendedName>
        <fullName evidence="2">DUF7587 domain-containing protein</fullName>
    </recommendedName>
</protein>
<dbReference type="AlphaFoldDB" id="A0AAE0LMB0"/>
<evidence type="ECO:0000259" key="2">
    <source>
        <dbReference type="Pfam" id="PF24494"/>
    </source>
</evidence>
<reference evidence="3" key="1">
    <citation type="journal article" date="2023" name="Mol. Phylogenet. Evol.">
        <title>Genome-scale phylogeny and comparative genomics of the fungal order Sordariales.</title>
        <authorList>
            <person name="Hensen N."/>
            <person name="Bonometti L."/>
            <person name="Westerberg I."/>
            <person name="Brannstrom I.O."/>
            <person name="Guillou S."/>
            <person name="Cros-Aarteil S."/>
            <person name="Calhoun S."/>
            <person name="Haridas S."/>
            <person name="Kuo A."/>
            <person name="Mondo S."/>
            <person name="Pangilinan J."/>
            <person name="Riley R."/>
            <person name="LaButti K."/>
            <person name="Andreopoulos B."/>
            <person name="Lipzen A."/>
            <person name="Chen C."/>
            <person name="Yan M."/>
            <person name="Daum C."/>
            <person name="Ng V."/>
            <person name="Clum A."/>
            <person name="Steindorff A."/>
            <person name="Ohm R.A."/>
            <person name="Martin F."/>
            <person name="Silar P."/>
            <person name="Natvig D.O."/>
            <person name="Lalanne C."/>
            <person name="Gautier V."/>
            <person name="Ament-Velasquez S.L."/>
            <person name="Kruys A."/>
            <person name="Hutchinson M.I."/>
            <person name="Powell A.J."/>
            <person name="Barry K."/>
            <person name="Miller A.N."/>
            <person name="Grigoriev I.V."/>
            <person name="Debuchy R."/>
            <person name="Gladieux P."/>
            <person name="Hiltunen Thoren M."/>
            <person name="Johannesson H."/>
        </authorList>
    </citation>
    <scope>NUCLEOTIDE SEQUENCE</scope>
    <source>
        <strain evidence="3">CBS 168.71</strain>
    </source>
</reference>
<sequence>MMGSRPARSPASTSQSNRKMSREIYTRVYSPRSAGQLTSGRGPTGPSLSQNDLLVEFTKHADLWNRTPTALVSVSNRIVDTVQRACQKYKSGESPANTIWVVFIEVPAARRRTPTVTRLHPARDLAKQCLRRWGQELSHLLEPPVKFDHEFLFEWGIPDDHVLHRVSLQTLMDRGLDVKASSTADFQDSMARQFFGGDTFDIGVSLGGFARPFGARAPLEWIVARLYYDCVRTETVDWSPYMIMLKYDKDGHHYKMVEISFFRELDDAVGTVLMDWWLGDSSFADDYREFERWRNAMEKNNNVLREGLSAKQRQEIEGRAVSIGL</sequence>
<evidence type="ECO:0000256" key="1">
    <source>
        <dbReference type="SAM" id="MobiDB-lite"/>
    </source>
</evidence>
<gene>
    <name evidence="3" type="ORF">B0H64DRAFT_412451</name>
</gene>
<reference evidence="3" key="2">
    <citation type="submission" date="2023-06" db="EMBL/GenBank/DDBJ databases">
        <authorList>
            <consortium name="Lawrence Berkeley National Laboratory"/>
            <person name="Haridas S."/>
            <person name="Hensen N."/>
            <person name="Bonometti L."/>
            <person name="Westerberg I."/>
            <person name="Brannstrom I.O."/>
            <person name="Guillou S."/>
            <person name="Cros-Aarteil S."/>
            <person name="Calhoun S."/>
            <person name="Kuo A."/>
            <person name="Mondo S."/>
            <person name="Pangilinan J."/>
            <person name="Riley R."/>
            <person name="Labutti K."/>
            <person name="Andreopoulos B."/>
            <person name="Lipzen A."/>
            <person name="Chen C."/>
            <person name="Yanf M."/>
            <person name="Daum C."/>
            <person name="Ng V."/>
            <person name="Clum A."/>
            <person name="Steindorff A."/>
            <person name="Ohm R."/>
            <person name="Martin F."/>
            <person name="Silar P."/>
            <person name="Natvig D."/>
            <person name="Lalanne C."/>
            <person name="Gautier V."/>
            <person name="Ament-Velasquez S.L."/>
            <person name="Kruys A."/>
            <person name="Hutchinson M.I."/>
            <person name="Powell A.J."/>
            <person name="Barry K."/>
            <person name="Miller A.N."/>
            <person name="Grigoriev I.V."/>
            <person name="Debuchy R."/>
            <person name="Gladieux P."/>
            <person name="Thoren M.H."/>
            <person name="Johannesson H."/>
        </authorList>
    </citation>
    <scope>NUCLEOTIDE SEQUENCE</scope>
    <source>
        <strain evidence="3">CBS 168.71</strain>
    </source>
</reference>